<dbReference type="SUPFAM" id="SSF53448">
    <property type="entry name" value="Nucleotide-diphospho-sugar transferases"/>
    <property type="match status" value="1"/>
</dbReference>
<dbReference type="Pfam" id="PF01501">
    <property type="entry name" value="Glyco_transf_8"/>
    <property type="match status" value="1"/>
</dbReference>
<dbReference type="AlphaFoldDB" id="A0A2W7C0F1"/>
<gene>
    <name evidence="1" type="ORF">B5V02_27370</name>
</gene>
<keyword evidence="2" id="KW-1185">Reference proteome</keyword>
<dbReference type="OrthoDB" id="5672604at2"/>
<dbReference type="RefSeq" id="WP_111547180.1">
    <property type="nucleotide sequence ID" value="NZ_MZXV01000056.1"/>
</dbReference>
<proteinExistence type="predicted"/>
<dbReference type="Gene3D" id="3.90.550.10">
    <property type="entry name" value="Spore Coat Polysaccharide Biosynthesis Protein SpsA, Chain A"/>
    <property type="match status" value="1"/>
</dbReference>
<sequence>MLIHANAASPGPSRTRIAAAYLCDSNYHDITLYSLASFARSHSRPLDFHFFQVGYRKDVPARFKDFLASRNHTIHVIDAPFARPAFEIRERPGKHRHITETALLKERAIGELSEAYDYVLYLDGDMLAFGDVHCEQVAGFNEIAAACLDLSIGTGIDDPLIFDRCNVYGLSPRYFNSGLMLINSRKWRETEAERRFSENLQQHLDHCPYMNACPTHDQCVFNMTFDSDTLLLPISLNVQKCALHTHAWRTATVRHYTGPRKFLPVRARTCDPREHALLRAISRETGLPGPGWVYDHGISYLVNKVRRRKEIAVYEHALAQQRIADVGTLEFDGGTVDSLLGEAHRAHRGSGRIPALDGSLKKVLRKD</sequence>
<evidence type="ECO:0000313" key="1">
    <source>
        <dbReference type="EMBL" id="PZV35751.1"/>
    </source>
</evidence>
<name>A0A2W7C0F1_9HYPH</name>
<organism evidence="1 2">
    <name type="scientific">Mesorhizobium kowhaii</name>
    <dbReference type="NCBI Taxonomy" id="1300272"/>
    <lineage>
        <taxon>Bacteria</taxon>
        <taxon>Pseudomonadati</taxon>
        <taxon>Pseudomonadota</taxon>
        <taxon>Alphaproteobacteria</taxon>
        <taxon>Hyphomicrobiales</taxon>
        <taxon>Phyllobacteriaceae</taxon>
        <taxon>Mesorhizobium</taxon>
    </lineage>
</organism>
<dbReference type="EMBL" id="MZXV01000056">
    <property type="protein sequence ID" value="PZV35751.1"/>
    <property type="molecule type" value="Genomic_DNA"/>
</dbReference>
<dbReference type="InterPro" id="IPR029044">
    <property type="entry name" value="Nucleotide-diphossugar_trans"/>
</dbReference>
<dbReference type="InterPro" id="IPR002495">
    <property type="entry name" value="Glyco_trans_8"/>
</dbReference>
<evidence type="ECO:0000313" key="2">
    <source>
        <dbReference type="Proteomes" id="UP000248616"/>
    </source>
</evidence>
<accession>A0A2W7C0F1</accession>
<dbReference type="GO" id="GO:0016757">
    <property type="term" value="F:glycosyltransferase activity"/>
    <property type="evidence" value="ECO:0007669"/>
    <property type="project" value="InterPro"/>
</dbReference>
<comment type="caution">
    <text evidence="1">The sequence shown here is derived from an EMBL/GenBank/DDBJ whole genome shotgun (WGS) entry which is preliminary data.</text>
</comment>
<dbReference type="Proteomes" id="UP000248616">
    <property type="component" value="Unassembled WGS sequence"/>
</dbReference>
<evidence type="ECO:0008006" key="3">
    <source>
        <dbReference type="Google" id="ProtNLM"/>
    </source>
</evidence>
<reference evidence="2" key="1">
    <citation type="submission" date="2017-03" db="EMBL/GenBank/DDBJ databases">
        <authorList>
            <person name="Safronova V.I."/>
            <person name="Sazanova A.L."/>
            <person name="Chirak E.R."/>
        </authorList>
    </citation>
    <scope>NUCLEOTIDE SEQUENCE [LARGE SCALE GENOMIC DNA]</scope>
    <source>
        <strain evidence="2">Ach-343</strain>
    </source>
</reference>
<protein>
    <recommendedName>
        <fullName evidence="3">Glycosyl transferase</fullName>
    </recommendedName>
</protein>